<evidence type="ECO:0000313" key="3">
    <source>
        <dbReference type="Proteomes" id="UP000664699"/>
    </source>
</evidence>
<reference evidence="2 3" key="1">
    <citation type="submission" date="2021-03" db="EMBL/GenBank/DDBJ databases">
        <title>Whole genome sequence of Agrobacterium sp. strain Rnr.</title>
        <authorList>
            <person name="Mafakheri H."/>
            <person name="Taghavi S.M."/>
            <person name="Nemanja K."/>
            <person name="Osdaghi E."/>
        </authorList>
    </citation>
    <scope>NUCLEOTIDE SEQUENCE [LARGE SCALE GENOMIC DNA]</scope>
    <source>
        <strain evidence="2 3">Rnr</strain>
    </source>
</reference>
<feature type="compositionally biased region" description="Polar residues" evidence="1">
    <location>
        <begin position="48"/>
        <end position="58"/>
    </location>
</feature>
<organism evidence="2 3">
    <name type="scientific">Agrobacterium burrii</name>
    <dbReference type="NCBI Taxonomy" id="2815339"/>
    <lineage>
        <taxon>Bacteria</taxon>
        <taxon>Pseudomonadati</taxon>
        <taxon>Pseudomonadota</taxon>
        <taxon>Alphaproteobacteria</taxon>
        <taxon>Hyphomicrobiales</taxon>
        <taxon>Rhizobiaceae</taxon>
        <taxon>Rhizobium/Agrobacterium group</taxon>
        <taxon>Agrobacterium</taxon>
        <taxon>Agrobacterium tumefaciens complex</taxon>
    </lineage>
</organism>
<evidence type="ECO:0000256" key="1">
    <source>
        <dbReference type="SAM" id="MobiDB-lite"/>
    </source>
</evidence>
<evidence type="ECO:0000313" key="2">
    <source>
        <dbReference type="EMBL" id="MBO0133291.1"/>
    </source>
</evidence>
<feature type="compositionally biased region" description="Pro residues" evidence="1">
    <location>
        <begin position="93"/>
        <end position="107"/>
    </location>
</feature>
<feature type="compositionally biased region" description="Gly residues" evidence="1">
    <location>
        <begin position="139"/>
        <end position="156"/>
    </location>
</feature>
<sequence>MDHISRKTIADGRSLDLPLDQEAEDSKLTDACISAINDAIENLRQLSGSEQTAKTIASPTQIAPTQITPPQPLPQPLARTEQPQQLRDVPLEKPTPQPDRQPAPPVEPQAKVDNADLPFVKTIDNNDGPIRENERRPVTGGGGKEPTDNGGGGGGG</sequence>
<name>A0ABS3EMT1_9HYPH</name>
<gene>
    <name evidence="2" type="ORF">JZX89_21330</name>
</gene>
<proteinExistence type="predicted"/>
<dbReference type="EMBL" id="JAFLNA010000012">
    <property type="protein sequence ID" value="MBO0133291.1"/>
    <property type="molecule type" value="Genomic_DNA"/>
</dbReference>
<accession>A0ABS3EMT1</accession>
<feature type="non-terminal residue" evidence="2">
    <location>
        <position position="156"/>
    </location>
</feature>
<protein>
    <submittedName>
        <fullName evidence="2">Type I secretion system permease/ATPase</fullName>
    </submittedName>
</protein>
<comment type="caution">
    <text evidence="2">The sequence shown here is derived from an EMBL/GenBank/DDBJ whole genome shotgun (WGS) entry which is preliminary data.</text>
</comment>
<keyword evidence="3" id="KW-1185">Reference proteome</keyword>
<dbReference type="Proteomes" id="UP000664699">
    <property type="component" value="Unassembled WGS sequence"/>
</dbReference>
<feature type="region of interest" description="Disordered" evidence="1">
    <location>
        <begin position="48"/>
        <end position="156"/>
    </location>
</feature>